<feature type="compositionally biased region" description="Pro residues" evidence="1">
    <location>
        <begin position="54"/>
        <end position="76"/>
    </location>
</feature>
<feature type="region of interest" description="Disordered" evidence="1">
    <location>
        <begin position="47"/>
        <end position="83"/>
    </location>
</feature>
<name>A0ABQ8ZSF2_9ROSI</name>
<evidence type="ECO:0000313" key="2">
    <source>
        <dbReference type="EMBL" id="KAJ6309572.1"/>
    </source>
</evidence>
<feature type="region of interest" description="Disordered" evidence="1">
    <location>
        <begin position="1"/>
        <end position="35"/>
    </location>
</feature>
<evidence type="ECO:0000256" key="1">
    <source>
        <dbReference type="SAM" id="MobiDB-lite"/>
    </source>
</evidence>
<proteinExistence type="predicted"/>
<dbReference type="EMBL" id="JAPFFI010000025">
    <property type="protein sequence ID" value="KAJ6309572.1"/>
    <property type="molecule type" value="Genomic_DNA"/>
</dbReference>
<reference evidence="2" key="2">
    <citation type="journal article" date="2023" name="Int. J. Mol. Sci.">
        <title>De Novo Assembly and Annotation of 11 Diverse Shrub Willow (Salix) Genomes Reveals Novel Gene Organization in Sex-Linked Regions.</title>
        <authorList>
            <person name="Hyden B."/>
            <person name="Feng K."/>
            <person name="Yates T.B."/>
            <person name="Jawdy S."/>
            <person name="Cereghino C."/>
            <person name="Smart L.B."/>
            <person name="Muchero W."/>
        </authorList>
    </citation>
    <scope>NUCLEOTIDE SEQUENCE</scope>
    <source>
        <tissue evidence="2">Shoot tip</tissue>
    </source>
</reference>
<organism evidence="2 3">
    <name type="scientific">Salix suchowensis</name>
    <dbReference type="NCBI Taxonomy" id="1278906"/>
    <lineage>
        <taxon>Eukaryota</taxon>
        <taxon>Viridiplantae</taxon>
        <taxon>Streptophyta</taxon>
        <taxon>Embryophyta</taxon>
        <taxon>Tracheophyta</taxon>
        <taxon>Spermatophyta</taxon>
        <taxon>Magnoliopsida</taxon>
        <taxon>eudicotyledons</taxon>
        <taxon>Gunneridae</taxon>
        <taxon>Pentapetalae</taxon>
        <taxon>rosids</taxon>
        <taxon>fabids</taxon>
        <taxon>Malpighiales</taxon>
        <taxon>Salicaceae</taxon>
        <taxon>Saliceae</taxon>
        <taxon>Salix</taxon>
    </lineage>
</organism>
<evidence type="ECO:0000313" key="3">
    <source>
        <dbReference type="Proteomes" id="UP001141253"/>
    </source>
</evidence>
<sequence>MHSIYTCRGRGRGRGIAPTGPNQSFKHCASSEDGSSLPIKLLSKATITTLSFTPPSPSTPPPSPLPPPPPPPPPPPRKLRASR</sequence>
<accession>A0ABQ8ZSF2</accession>
<protein>
    <submittedName>
        <fullName evidence="2">Uncharacterized protein</fullName>
    </submittedName>
</protein>
<gene>
    <name evidence="2" type="ORF">OIU77_015140</name>
</gene>
<dbReference type="Proteomes" id="UP001141253">
    <property type="component" value="Unassembled WGS sequence"/>
</dbReference>
<keyword evidence="3" id="KW-1185">Reference proteome</keyword>
<comment type="caution">
    <text evidence="2">The sequence shown here is derived from an EMBL/GenBank/DDBJ whole genome shotgun (WGS) entry which is preliminary data.</text>
</comment>
<reference evidence="2" key="1">
    <citation type="submission" date="2022-10" db="EMBL/GenBank/DDBJ databases">
        <authorList>
            <person name="Hyden B.L."/>
            <person name="Feng K."/>
            <person name="Yates T."/>
            <person name="Jawdy S."/>
            <person name="Smart L.B."/>
            <person name="Muchero W."/>
        </authorList>
    </citation>
    <scope>NUCLEOTIDE SEQUENCE</scope>
    <source>
        <tissue evidence="2">Shoot tip</tissue>
    </source>
</reference>